<proteinExistence type="predicted"/>
<keyword evidence="3" id="KW-1185">Reference proteome</keyword>
<organism evidence="2 3">
    <name type="scientific">Aspergillus sclerotiicarbonarius (strain CBS 121057 / IBT 28362)</name>
    <dbReference type="NCBI Taxonomy" id="1448318"/>
    <lineage>
        <taxon>Eukaryota</taxon>
        <taxon>Fungi</taxon>
        <taxon>Dikarya</taxon>
        <taxon>Ascomycota</taxon>
        <taxon>Pezizomycotina</taxon>
        <taxon>Eurotiomycetes</taxon>
        <taxon>Eurotiomycetidae</taxon>
        <taxon>Eurotiales</taxon>
        <taxon>Aspergillaceae</taxon>
        <taxon>Aspergillus</taxon>
        <taxon>Aspergillus subgen. Circumdati</taxon>
    </lineage>
</organism>
<dbReference type="Proteomes" id="UP000248423">
    <property type="component" value="Unassembled WGS sequence"/>
</dbReference>
<feature type="transmembrane region" description="Helical" evidence="1">
    <location>
        <begin position="91"/>
        <end position="112"/>
    </location>
</feature>
<dbReference type="EMBL" id="KZ826372">
    <property type="protein sequence ID" value="PYI04176.1"/>
    <property type="molecule type" value="Genomic_DNA"/>
</dbReference>
<feature type="transmembrane region" description="Helical" evidence="1">
    <location>
        <begin position="68"/>
        <end position="85"/>
    </location>
</feature>
<sequence>MEMLLTAVALCSLSVLCLFVCGLCFPFPPIFSLVFSFSFFFFTGLLFSFSEISFLLAGYLPTHPTPPFLFFFFFSFSFSASPYQITNLNPVLHSQFLGLICQCVISPILYTIHRLLPLAP</sequence>
<reference evidence="2 3" key="1">
    <citation type="submission" date="2018-02" db="EMBL/GenBank/DDBJ databases">
        <title>The genomes of Aspergillus section Nigri reveals drivers in fungal speciation.</title>
        <authorList>
            <consortium name="DOE Joint Genome Institute"/>
            <person name="Vesth T.C."/>
            <person name="Nybo J."/>
            <person name="Theobald S."/>
            <person name="Brandl J."/>
            <person name="Frisvad J.C."/>
            <person name="Nielsen K.F."/>
            <person name="Lyhne E.K."/>
            <person name="Kogle M.E."/>
            <person name="Kuo A."/>
            <person name="Riley R."/>
            <person name="Clum A."/>
            <person name="Nolan M."/>
            <person name="Lipzen A."/>
            <person name="Salamov A."/>
            <person name="Henrissat B."/>
            <person name="Wiebenga A."/>
            <person name="De vries R.P."/>
            <person name="Grigoriev I.V."/>
            <person name="Mortensen U.H."/>
            <person name="Andersen M.R."/>
            <person name="Baker S.E."/>
        </authorList>
    </citation>
    <scope>NUCLEOTIDE SEQUENCE [LARGE SCALE GENOMIC DNA]</scope>
    <source>
        <strain evidence="2 3">CBS 121057</strain>
    </source>
</reference>
<gene>
    <name evidence="2" type="ORF">BO78DRAFT_178070</name>
</gene>
<feature type="transmembrane region" description="Helical" evidence="1">
    <location>
        <begin position="34"/>
        <end position="56"/>
    </location>
</feature>
<evidence type="ECO:0000256" key="1">
    <source>
        <dbReference type="SAM" id="Phobius"/>
    </source>
</evidence>
<accession>A0A319E293</accession>
<keyword evidence="1" id="KW-0812">Transmembrane</keyword>
<name>A0A319E293_ASPSB</name>
<evidence type="ECO:0000313" key="3">
    <source>
        <dbReference type="Proteomes" id="UP000248423"/>
    </source>
</evidence>
<evidence type="ECO:0000313" key="2">
    <source>
        <dbReference type="EMBL" id="PYI04176.1"/>
    </source>
</evidence>
<keyword evidence="1" id="KW-1133">Transmembrane helix</keyword>
<protein>
    <submittedName>
        <fullName evidence="2">Uncharacterized protein</fullName>
    </submittedName>
</protein>
<dbReference type="AlphaFoldDB" id="A0A319E293"/>
<dbReference type="VEuPathDB" id="FungiDB:BO78DRAFT_178070"/>
<keyword evidence="1" id="KW-0472">Membrane</keyword>